<protein>
    <submittedName>
        <fullName evidence="2">Uncharacterized protein</fullName>
    </submittedName>
</protein>
<evidence type="ECO:0000313" key="3">
    <source>
        <dbReference type="Proteomes" id="UP000266841"/>
    </source>
</evidence>
<dbReference type="EMBL" id="AGNL01030158">
    <property type="protein sequence ID" value="EJK56914.1"/>
    <property type="molecule type" value="Genomic_DNA"/>
</dbReference>
<comment type="caution">
    <text evidence="2">The sequence shown here is derived from an EMBL/GenBank/DDBJ whole genome shotgun (WGS) entry which is preliminary data.</text>
</comment>
<evidence type="ECO:0000256" key="1">
    <source>
        <dbReference type="SAM" id="MobiDB-lite"/>
    </source>
</evidence>
<feature type="region of interest" description="Disordered" evidence="1">
    <location>
        <begin position="39"/>
        <end position="64"/>
    </location>
</feature>
<organism evidence="2 3">
    <name type="scientific">Thalassiosira oceanica</name>
    <name type="common">Marine diatom</name>
    <dbReference type="NCBI Taxonomy" id="159749"/>
    <lineage>
        <taxon>Eukaryota</taxon>
        <taxon>Sar</taxon>
        <taxon>Stramenopiles</taxon>
        <taxon>Ochrophyta</taxon>
        <taxon>Bacillariophyta</taxon>
        <taxon>Coscinodiscophyceae</taxon>
        <taxon>Thalassiosirophycidae</taxon>
        <taxon>Thalassiosirales</taxon>
        <taxon>Thalassiosiraceae</taxon>
        <taxon>Thalassiosira</taxon>
    </lineage>
</organism>
<evidence type="ECO:0000313" key="2">
    <source>
        <dbReference type="EMBL" id="EJK56914.1"/>
    </source>
</evidence>
<proteinExistence type="predicted"/>
<dbReference type="AlphaFoldDB" id="K0RWS2"/>
<name>K0RWS2_THAOC</name>
<sequence length="64" mass="6569">MGESSSSMASLGGPMAALMASTYLFTSLRFAPASATRADWKSLERTHSGSTQANKKGDDAAAGK</sequence>
<gene>
    <name evidence="2" type="ORF">THAOC_23103</name>
</gene>
<feature type="compositionally biased region" description="Basic and acidic residues" evidence="1">
    <location>
        <begin position="55"/>
        <end position="64"/>
    </location>
</feature>
<reference evidence="2 3" key="1">
    <citation type="journal article" date="2012" name="Genome Biol.">
        <title>Genome and low-iron response of an oceanic diatom adapted to chronic iron limitation.</title>
        <authorList>
            <person name="Lommer M."/>
            <person name="Specht M."/>
            <person name="Roy A.S."/>
            <person name="Kraemer L."/>
            <person name="Andreson R."/>
            <person name="Gutowska M.A."/>
            <person name="Wolf J."/>
            <person name="Bergner S.V."/>
            <person name="Schilhabel M.B."/>
            <person name="Klostermeier U.C."/>
            <person name="Beiko R.G."/>
            <person name="Rosenstiel P."/>
            <person name="Hippler M."/>
            <person name="Laroche J."/>
        </authorList>
    </citation>
    <scope>NUCLEOTIDE SEQUENCE [LARGE SCALE GENOMIC DNA]</scope>
    <source>
        <strain evidence="2 3">CCMP1005</strain>
    </source>
</reference>
<feature type="non-terminal residue" evidence="2">
    <location>
        <position position="64"/>
    </location>
</feature>
<accession>K0RWS2</accession>
<keyword evidence="3" id="KW-1185">Reference proteome</keyword>
<dbReference type="Proteomes" id="UP000266841">
    <property type="component" value="Unassembled WGS sequence"/>
</dbReference>